<dbReference type="Pfam" id="PF04241">
    <property type="entry name" value="DUF423"/>
    <property type="match status" value="1"/>
</dbReference>
<name>A0ABN0PJD4_9GAMM</name>
<comment type="similarity">
    <text evidence="2">Belongs to the UPF0382 family.</text>
</comment>
<feature type="transmembrane region" description="Helical" evidence="6">
    <location>
        <begin position="124"/>
        <end position="148"/>
    </location>
</feature>
<dbReference type="InterPro" id="IPR006696">
    <property type="entry name" value="DUF423"/>
</dbReference>
<keyword evidence="4 6" id="KW-1133">Transmembrane helix</keyword>
<accession>A0ABN0PJD4</accession>
<gene>
    <name evidence="7" type="ORF">SHD_3184</name>
</gene>
<comment type="caution">
    <text evidence="7">The sequence shown here is derived from an EMBL/GenBank/DDBJ whole genome shotgun (WGS) entry which is preliminary data.</text>
</comment>
<protein>
    <submittedName>
        <fullName evidence="7">Membrane protein</fullName>
    </submittedName>
</protein>
<reference evidence="7 8" key="1">
    <citation type="journal article" date="2013" name="Genome Announc.">
        <title>Draft Genome Sequence of Shewanella decolorationis S12, a Dye-Degrading Bacterium Isolated from a Wastewater Treatment Plant.</title>
        <authorList>
            <person name="Xu M."/>
            <person name="Fang Y."/>
            <person name="Liu J."/>
            <person name="Chen X."/>
            <person name="Sun G."/>
            <person name="Guo J."/>
            <person name="Hua Z."/>
            <person name="Tu Q."/>
            <person name="Wu L."/>
            <person name="Zhou J."/>
            <person name="Liu X."/>
        </authorList>
    </citation>
    <scope>NUCLEOTIDE SEQUENCE [LARGE SCALE GENOMIC DNA]</scope>
    <source>
        <strain evidence="7 8">S12</strain>
    </source>
</reference>
<evidence type="ECO:0000256" key="3">
    <source>
        <dbReference type="ARBA" id="ARBA00022692"/>
    </source>
</evidence>
<proteinExistence type="inferred from homology"/>
<keyword evidence="8" id="KW-1185">Reference proteome</keyword>
<evidence type="ECO:0000256" key="2">
    <source>
        <dbReference type="ARBA" id="ARBA00009694"/>
    </source>
</evidence>
<dbReference type="EMBL" id="AXZL01000073">
    <property type="protein sequence ID" value="ESE40055.1"/>
    <property type="molecule type" value="Genomic_DNA"/>
</dbReference>
<feature type="transmembrane region" description="Helical" evidence="6">
    <location>
        <begin position="73"/>
        <end position="91"/>
    </location>
</feature>
<sequence>MIWRKALRVWINGLSVIRRKAYWFLEVKMRKGLLLLAAVSGFFAVALGAFGAHGLKAVAPPELIDVFNLGVQYHFYHTFALIAVAFAGQWLTSRLLDWAAYLFMAGIVLFSGSLYGLALVGSKWLGPITPMGGGCFLLGWLLLAAAVWRHKVVDGNES</sequence>
<evidence type="ECO:0000256" key="4">
    <source>
        <dbReference type="ARBA" id="ARBA00022989"/>
    </source>
</evidence>
<evidence type="ECO:0000256" key="5">
    <source>
        <dbReference type="ARBA" id="ARBA00023136"/>
    </source>
</evidence>
<keyword evidence="3 6" id="KW-0812">Transmembrane</keyword>
<evidence type="ECO:0000313" key="8">
    <source>
        <dbReference type="Proteomes" id="UP000017548"/>
    </source>
</evidence>
<dbReference type="PANTHER" id="PTHR43461:SF1">
    <property type="entry name" value="TRANSMEMBRANE PROTEIN 256"/>
    <property type="match status" value="1"/>
</dbReference>
<comment type="subcellular location">
    <subcellularLocation>
        <location evidence="1">Membrane</location>
        <topology evidence="1">Multi-pass membrane protein</topology>
    </subcellularLocation>
</comment>
<dbReference type="Proteomes" id="UP000017548">
    <property type="component" value="Unassembled WGS sequence"/>
</dbReference>
<feature type="transmembrane region" description="Helical" evidence="6">
    <location>
        <begin position="98"/>
        <end position="118"/>
    </location>
</feature>
<evidence type="ECO:0000256" key="6">
    <source>
        <dbReference type="SAM" id="Phobius"/>
    </source>
</evidence>
<organism evidence="7 8">
    <name type="scientific">Shewanella decolorationis S12</name>
    <dbReference type="NCBI Taxonomy" id="1353536"/>
    <lineage>
        <taxon>Bacteria</taxon>
        <taxon>Pseudomonadati</taxon>
        <taxon>Pseudomonadota</taxon>
        <taxon>Gammaproteobacteria</taxon>
        <taxon>Alteromonadales</taxon>
        <taxon>Shewanellaceae</taxon>
        <taxon>Shewanella</taxon>
    </lineage>
</organism>
<keyword evidence="5 6" id="KW-0472">Membrane</keyword>
<evidence type="ECO:0000313" key="7">
    <source>
        <dbReference type="EMBL" id="ESE40055.1"/>
    </source>
</evidence>
<evidence type="ECO:0000256" key="1">
    <source>
        <dbReference type="ARBA" id="ARBA00004141"/>
    </source>
</evidence>
<dbReference type="PANTHER" id="PTHR43461">
    <property type="entry name" value="TRANSMEMBRANE PROTEIN 256"/>
    <property type="match status" value="1"/>
</dbReference>